<feature type="transmembrane region" description="Helical" evidence="1">
    <location>
        <begin position="221"/>
        <end position="242"/>
    </location>
</feature>
<keyword evidence="1" id="KW-0812">Transmembrane</keyword>
<reference evidence="2 3" key="1">
    <citation type="submission" date="2016-10" db="EMBL/GenBank/DDBJ databases">
        <title>Genome sequence of Streptomyces sp. MUSC 1.</title>
        <authorList>
            <person name="Lee L.-H."/>
            <person name="Ser H.-L."/>
            <person name="Law J.W.-F."/>
        </authorList>
    </citation>
    <scope>NUCLEOTIDE SEQUENCE [LARGE SCALE GENOMIC DNA]</scope>
    <source>
        <strain evidence="2 3">MUSC 1</strain>
    </source>
</reference>
<feature type="transmembrane region" description="Helical" evidence="1">
    <location>
        <begin position="138"/>
        <end position="162"/>
    </location>
</feature>
<protein>
    <recommendedName>
        <fullName evidence="4">ABC-2 type transporter domain-containing protein</fullName>
    </recommendedName>
</protein>
<feature type="transmembrane region" description="Helical" evidence="1">
    <location>
        <begin position="20"/>
        <end position="45"/>
    </location>
</feature>
<dbReference type="Proteomes" id="UP000179642">
    <property type="component" value="Unassembled WGS sequence"/>
</dbReference>
<sequence length="266" mass="28442">MRAYRIAARYNLAELAKNTLAALLLAVLLPLWILAAPQIFAPASLTFRLRATGRTLTASTDQVGMIHGCLGIVMLLMAFLTFSAARQSGPFDRRLTAAGYPRTPLLLAKATSLLSAAALVALYTTVWTLAVWSPRHLGFLWLGLFTASLVYGTLGLVLALFLPGELEGMVVIFVTSNLDLLPQSPLVNPDPHGFLGPLLPMYGSTQTCLAAGLATTTPLRAVAASLTWTGTLTLIALLAFWIRTRERHLVTLDASLALSRGRASSG</sequence>
<evidence type="ECO:0000313" key="2">
    <source>
        <dbReference type="EMBL" id="OIJ96307.1"/>
    </source>
</evidence>
<dbReference type="EMBL" id="MLYO01000062">
    <property type="protein sequence ID" value="OIJ96307.1"/>
    <property type="molecule type" value="Genomic_DNA"/>
</dbReference>
<feature type="transmembrane region" description="Helical" evidence="1">
    <location>
        <begin position="106"/>
        <end position="132"/>
    </location>
</feature>
<dbReference type="RefSeq" id="WP_071384599.1">
    <property type="nucleotide sequence ID" value="NZ_MLYO01000062.1"/>
</dbReference>
<proteinExistence type="predicted"/>
<gene>
    <name evidence="2" type="ORF">BIV23_32645</name>
</gene>
<comment type="caution">
    <text evidence="2">The sequence shown here is derived from an EMBL/GenBank/DDBJ whole genome shotgun (WGS) entry which is preliminary data.</text>
</comment>
<keyword evidence="3" id="KW-1185">Reference proteome</keyword>
<dbReference type="AlphaFoldDB" id="A0A1S2PR72"/>
<feature type="transmembrane region" description="Helical" evidence="1">
    <location>
        <begin position="65"/>
        <end position="85"/>
    </location>
</feature>
<evidence type="ECO:0008006" key="4">
    <source>
        <dbReference type="Google" id="ProtNLM"/>
    </source>
</evidence>
<keyword evidence="1" id="KW-0472">Membrane</keyword>
<accession>A0A1S2PR72</accession>
<evidence type="ECO:0000256" key="1">
    <source>
        <dbReference type="SAM" id="Phobius"/>
    </source>
</evidence>
<organism evidence="2 3">
    <name type="scientific">Streptomyces monashensis</name>
    <dbReference type="NCBI Taxonomy" id="1678012"/>
    <lineage>
        <taxon>Bacteria</taxon>
        <taxon>Bacillati</taxon>
        <taxon>Actinomycetota</taxon>
        <taxon>Actinomycetes</taxon>
        <taxon>Kitasatosporales</taxon>
        <taxon>Streptomycetaceae</taxon>
        <taxon>Streptomyces</taxon>
    </lineage>
</organism>
<evidence type="ECO:0000313" key="3">
    <source>
        <dbReference type="Proteomes" id="UP000179642"/>
    </source>
</evidence>
<keyword evidence="1" id="KW-1133">Transmembrane helix</keyword>
<name>A0A1S2PR72_9ACTN</name>